<evidence type="ECO:0000259" key="6">
    <source>
        <dbReference type="PROSITE" id="PS50215"/>
    </source>
</evidence>
<feature type="chain" id="PRO_5002796671" description="Peptidase M12B domain-containing protein" evidence="4">
    <location>
        <begin position="26"/>
        <end position="575"/>
    </location>
</feature>
<evidence type="ECO:0000259" key="5">
    <source>
        <dbReference type="PROSITE" id="PS50214"/>
    </source>
</evidence>
<organism evidence="7 8">
    <name type="scientific">Trichoplax adhaerens</name>
    <name type="common">Trichoplax reptans</name>
    <dbReference type="NCBI Taxonomy" id="10228"/>
    <lineage>
        <taxon>Eukaryota</taxon>
        <taxon>Metazoa</taxon>
        <taxon>Placozoa</taxon>
        <taxon>Uniplacotomia</taxon>
        <taxon>Trichoplacea</taxon>
        <taxon>Trichoplacidae</taxon>
        <taxon>Trichoplax</taxon>
    </lineage>
</organism>
<evidence type="ECO:0000256" key="4">
    <source>
        <dbReference type="SAM" id="SignalP"/>
    </source>
</evidence>
<feature type="transmembrane region" description="Helical" evidence="3">
    <location>
        <begin position="528"/>
        <end position="548"/>
    </location>
</feature>
<dbReference type="InParanoid" id="B3RJQ5"/>
<dbReference type="EMBL" id="DS985241">
    <property type="protein sequence ID" value="EDV28540.1"/>
    <property type="molecule type" value="Genomic_DNA"/>
</dbReference>
<keyword evidence="1" id="KW-0479">Metal-binding</keyword>
<dbReference type="GO" id="GO:0004222">
    <property type="term" value="F:metalloendopeptidase activity"/>
    <property type="evidence" value="ECO:0000318"/>
    <property type="project" value="GO_Central"/>
</dbReference>
<reference evidence="7 8" key="1">
    <citation type="journal article" date="2008" name="Nature">
        <title>The Trichoplax genome and the nature of placozoans.</title>
        <authorList>
            <person name="Srivastava M."/>
            <person name="Begovic E."/>
            <person name="Chapman J."/>
            <person name="Putnam N.H."/>
            <person name="Hellsten U."/>
            <person name="Kawashima T."/>
            <person name="Kuo A."/>
            <person name="Mitros T."/>
            <person name="Salamov A."/>
            <person name="Carpenter M.L."/>
            <person name="Signorovitch A.Y."/>
            <person name="Moreno M.A."/>
            <person name="Kamm K."/>
            <person name="Grimwood J."/>
            <person name="Schmutz J."/>
            <person name="Shapiro H."/>
            <person name="Grigoriev I.V."/>
            <person name="Buss L.W."/>
            <person name="Schierwater B."/>
            <person name="Dellaporta S.L."/>
            <person name="Rokhsar D.S."/>
        </authorList>
    </citation>
    <scope>NUCLEOTIDE SEQUENCE [LARGE SCALE GENOMIC DNA]</scope>
    <source>
        <strain evidence="7 8">Grell-BS-1999</strain>
    </source>
</reference>
<dbReference type="Pfam" id="PF13574">
    <property type="entry name" value="Reprolysin_2"/>
    <property type="match status" value="1"/>
</dbReference>
<feature type="binding site" evidence="1">
    <location>
        <position position="400"/>
    </location>
    <ligand>
        <name>Zn(2+)</name>
        <dbReference type="ChEBI" id="CHEBI:29105"/>
        <note>catalytic</note>
    </ligand>
</feature>
<accession>B3RJQ5</accession>
<dbReference type="RefSeq" id="XP_002107742.1">
    <property type="nucleotide sequence ID" value="XM_002107706.1"/>
</dbReference>
<dbReference type="PROSITE" id="PS50214">
    <property type="entry name" value="DISINTEGRIN_2"/>
    <property type="match status" value="1"/>
</dbReference>
<dbReference type="Proteomes" id="UP000009022">
    <property type="component" value="Unassembled WGS sequence"/>
</dbReference>
<dbReference type="InterPro" id="IPR024079">
    <property type="entry name" value="MetalloPept_cat_dom_sf"/>
</dbReference>
<dbReference type="InterPro" id="IPR036436">
    <property type="entry name" value="Disintegrin_dom_sf"/>
</dbReference>
<feature type="region of interest" description="Disordered" evidence="2">
    <location>
        <begin position="177"/>
        <end position="196"/>
    </location>
</feature>
<evidence type="ECO:0000256" key="3">
    <source>
        <dbReference type="SAM" id="Phobius"/>
    </source>
</evidence>
<dbReference type="GO" id="GO:0005886">
    <property type="term" value="C:plasma membrane"/>
    <property type="evidence" value="ECO:0000318"/>
    <property type="project" value="GO_Central"/>
</dbReference>
<dbReference type="InterPro" id="IPR001762">
    <property type="entry name" value="Disintegrin_dom"/>
</dbReference>
<dbReference type="InterPro" id="IPR001590">
    <property type="entry name" value="Peptidase_M12B"/>
</dbReference>
<dbReference type="KEGG" id="tad:TRIADDRAFT_51549"/>
<feature type="binding site" evidence="1">
    <location>
        <position position="390"/>
    </location>
    <ligand>
        <name>Zn(2+)</name>
        <dbReference type="ChEBI" id="CHEBI:29105"/>
        <note>catalytic</note>
    </ligand>
</feature>
<keyword evidence="4" id="KW-0732">Signal</keyword>
<dbReference type="GeneID" id="6749751"/>
<dbReference type="OrthoDB" id="2131567at2759"/>
<keyword evidence="3" id="KW-0812">Transmembrane</keyword>
<dbReference type="PROSITE" id="PS50215">
    <property type="entry name" value="ADAM_MEPRO"/>
    <property type="match status" value="1"/>
</dbReference>
<dbReference type="GO" id="GO:0007219">
    <property type="term" value="P:Notch signaling pathway"/>
    <property type="evidence" value="ECO:0000318"/>
    <property type="project" value="GO_Central"/>
</dbReference>
<dbReference type="GO" id="GO:0046872">
    <property type="term" value="F:metal ion binding"/>
    <property type="evidence" value="ECO:0007669"/>
    <property type="project" value="UniProtKB-KW"/>
</dbReference>
<dbReference type="Gene3D" id="3.40.390.10">
    <property type="entry name" value="Collagenase (Catalytic Domain)"/>
    <property type="match status" value="1"/>
</dbReference>
<feature type="binding site" evidence="1">
    <location>
        <position position="394"/>
    </location>
    <ligand>
        <name>Zn(2+)</name>
        <dbReference type="ChEBI" id="CHEBI:29105"/>
        <note>catalytic</note>
    </ligand>
</feature>
<feature type="active site" evidence="1">
    <location>
        <position position="391"/>
    </location>
</feature>
<dbReference type="GO" id="GO:0006509">
    <property type="term" value="P:membrane protein ectodomain proteolysis"/>
    <property type="evidence" value="ECO:0000318"/>
    <property type="project" value="GO_Central"/>
</dbReference>
<gene>
    <name evidence="7" type="ORF">TRIADDRAFT_51549</name>
</gene>
<protein>
    <recommendedName>
        <fullName evidence="9">Peptidase M12B domain-containing protein</fullName>
    </recommendedName>
</protein>
<dbReference type="Gene3D" id="4.10.70.10">
    <property type="entry name" value="Disintegrin domain"/>
    <property type="match status" value="1"/>
</dbReference>
<evidence type="ECO:0008006" key="9">
    <source>
        <dbReference type="Google" id="ProtNLM"/>
    </source>
</evidence>
<dbReference type="InterPro" id="IPR051489">
    <property type="entry name" value="ADAM_Metalloproteinase"/>
</dbReference>
<keyword evidence="1" id="KW-0862">Zinc</keyword>
<feature type="compositionally biased region" description="Low complexity" evidence="2">
    <location>
        <begin position="184"/>
        <end position="196"/>
    </location>
</feature>
<dbReference type="PhylomeDB" id="B3RJQ5"/>
<keyword evidence="8" id="KW-1185">Reference proteome</keyword>
<keyword evidence="3" id="KW-1133">Transmembrane helix</keyword>
<dbReference type="AlphaFoldDB" id="B3RJQ5"/>
<sequence length="575" mass="64452">MAIIIPLYRFSFTILLLCSISRIQCQSLNLMLSLQSSAPQLEHLKYYQFIQFSNKPLDNIQAGQSIHIQFDAFNATFKLSLKTDSKVFINEANVDKESETGLFGQFDRFRLVSGTLQDDDHSYAYGYVDEMSSYHGVFYTNQTVYYVEWIGLYANQWSDEQQYFIYRDIDIGSQKSVINTNDGNNQQTASSTSTSSINQNNQITSLLMNDTTCLAHIDIDRTFLQHYHNNFAYVISDVAILVQRVNHLYRRTDFDQDGKADGIGIAIKNLTFGLSDELIGINLNSTTISTTVTTTSNILSKINNPVEFFNRLTVAKNYSDSCLALYLTGQKFDKDVLGMANSGFKANEGICTGYYINQDHHVASSNVAVVSINDRNHVIPFATREIAIAHEIGHLFGSLHDTNGSSCSPNNHQGNYVMYEKLVDGSKRNNFHFSTCSRSEIKQNLILKIDQLRPCLTQAYYPLCGNGIIDEGEECDCGYQSTCKDPCCNSAYQYLTDIPSLSQVGYNYIPCRKNSQATCGNAVVPIEAIGISVTFGLPIILVIVLLIYKQVKHKFYMPIYGEAGTGGEISMLQNL</sequence>
<feature type="signal peptide" evidence="4">
    <location>
        <begin position="1"/>
        <end position="25"/>
    </location>
</feature>
<name>B3RJQ5_TRIAD</name>
<evidence type="ECO:0000256" key="2">
    <source>
        <dbReference type="SAM" id="MobiDB-lite"/>
    </source>
</evidence>
<dbReference type="PANTHER" id="PTHR45702">
    <property type="entry name" value="ADAM10/ADAM17 METALLOPEPTIDASE FAMILY MEMBER"/>
    <property type="match status" value="1"/>
</dbReference>
<dbReference type="HOGENOM" id="CLU_004602_0_1_1"/>
<dbReference type="SUPFAM" id="SSF55486">
    <property type="entry name" value="Metalloproteases ('zincins'), catalytic domain"/>
    <property type="match status" value="1"/>
</dbReference>
<proteinExistence type="predicted"/>
<dbReference type="OMA" id="WIGLYAN"/>
<evidence type="ECO:0000313" key="8">
    <source>
        <dbReference type="Proteomes" id="UP000009022"/>
    </source>
</evidence>
<evidence type="ECO:0000313" key="7">
    <source>
        <dbReference type="EMBL" id="EDV28540.1"/>
    </source>
</evidence>
<feature type="domain" description="Peptidase M12B" evidence="6">
    <location>
        <begin position="211"/>
        <end position="445"/>
    </location>
</feature>
<comment type="caution">
    <text evidence="1">Lacks conserved residue(s) required for the propagation of feature annotation.</text>
</comment>
<feature type="domain" description="Disintegrin" evidence="5">
    <location>
        <begin position="461"/>
        <end position="521"/>
    </location>
</feature>
<dbReference type="eggNOG" id="KOG3658">
    <property type="taxonomic scope" value="Eukaryota"/>
</dbReference>
<dbReference type="PANTHER" id="PTHR45702:SF2">
    <property type="entry name" value="KUZBANIAN, ISOFORM A"/>
    <property type="match status" value="1"/>
</dbReference>
<keyword evidence="3" id="KW-0472">Membrane</keyword>
<evidence type="ECO:0000256" key="1">
    <source>
        <dbReference type="PROSITE-ProRule" id="PRU00276"/>
    </source>
</evidence>
<dbReference type="CTD" id="6749751"/>